<dbReference type="RefSeq" id="WP_143072865.1">
    <property type="nucleotide sequence ID" value="NZ_FOQO01000003.1"/>
</dbReference>
<evidence type="ECO:0000313" key="1">
    <source>
        <dbReference type="EMBL" id="SFI23916.1"/>
    </source>
</evidence>
<proteinExistence type="predicted"/>
<dbReference type="STRING" id="1477437.SAMN05444682_10312"/>
<keyword evidence="2" id="KW-1185">Reference proteome</keyword>
<protein>
    <submittedName>
        <fullName evidence="1">Nucleotidyl transferase AbiEii toxin, Type IV TA system</fullName>
    </submittedName>
</protein>
<dbReference type="GO" id="GO:0016740">
    <property type="term" value="F:transferase activity"/>
    <property type="evidence" value="ECO:0007669"/>
    <property type="project" value="UniProtKB-KW"/>
</dbReference>
<gene>
    <name evidence="1" type="ORF">SAMN05444682_10312</name>
</gene>
<dbReference type="Proteomes" id="UP000198670">
    <property type="component" value="Unassembled WGS sequence"/>
</dbReference>
<name>A0A1I3GKB6_9SPHI</name>
<reference evidence="1 2" key="1">
    <citation type="submission" date="2016-10" db="EMBL/GenBank/DDBJ databases">
        <authorList>
            <person name="de Groot N.N."/>
        </authorList>
    </citation>
    <scope>NUCLEOTIDE SEQUENCE [LARGE SCALE GENOMIC DNA]</scope>
    <source>
        <strain evidence="1 2">RK1</strain>
    </source>
</reference>
<dbReference type="EMBL" id="FOQO01000003">
    <property type="protein sequence ID" value="SFI23916.1"/>
    <property type="molecule type" value="Genomic_DNA"/>
</dbReference>
<organism evidence="1 2">
    <name type="scientific">Parapedobacter indicus</name>
    <dbReference type="NCBI Taxonomy" id="1477437"/>
    <lineage>
        <taxon>Bacteria</taxon>
        <taxon>Pseudomonadati</taxon>
        <taxon>Bacteroidota</taxon>
        <taxon>Sphingobacteriia</taxon>
        <taxon>Sphingobacteriales</taxon>
        <taxon>Sphingobacteriaceae</taxon>
        <taxon>Parapedobacter</taxon>
    </lineage>
</organism>
<keyword evidence="1" id="KW-0808">Transferase</keyword>
<dbReference type="AlphaFoldDB" id="A0A1I3GKB6"/>
<dbReference type="OrthoDB" id="9780929at2"/>
<evidence type="ECO:0000313" key="2">
    <source>
        <dbReference type="Proteomes" id="UP000198670"/>
    </source>
</evidence>
<accession>A0A1I3GKB6</accession>
<sequence length="89" mass="10319">MAANYLHHHRDFKDLIMIVSEEKGIDPVLVEKDYWVMHGLYGLQQAGYQFELKGGTSLSKGYQVINRFKTNNDVRISNSKRSRICSHPH</sequence>